<evidence type="ECO:0000259" key="6">
    <source>
        <dbReference type="Pfam" id="PF03755"/>
    </source>
</evidence>
<organism evidence="8 9">
    <name type="scientific">Methyloligella solikamskensis</name>
    <dbReference type="NCBI Taxonomy" id="1177756"/>
    <lineage>
        <taxon>Bacteria</taxon>
        <taxon>Pseudomonadati</taxon>
        <taxon>Pseudomonadota</taxon>
        <taxon>Alphaproteobacteria</taxon>
        <taxon>Hyphomicrobiales</taxon>
        <taxon>Hyphomicrobiaceae</taxon>
        <taxon>Methyloligella</taxon>
    </lineage>
</organism>
<evidence type="ECO:0000313" key="9">
    <source>
        <dbReference type="Proteomes" id="UP001597102"/>
    </source>
</evidence>
<dbReference type="PANTHER" id="PTHR30636:SF3">
    <property type="entry name" value="UPF0701 PROTEIN YICC"/>
    <property type="match status" value="1"/>
</dbReference>
<evidence type="ECO:0000256" key="4">
    <source>
        <dbReference type="ARBA" id="ARBA00022801"/>
    </source>
</evidence>
<evidence type="ECO:0000256" key="5">
    <source>
        <dbReference type="ARBA" id="ARBA00035648"/>
    </source>
</evidence>
<dbReference type="GO" id="GO:0016787">
    <property type="term" value="F:hydrolase activity"/>
    <property type="evidence" value="ECO:0007669"/>
    <property type="project" value="UniProtKB-KW"/>
</dbReference>
<evidence type="ECO:0000256" key="2">
    <source>
        <dbReference type="ARBA" id="ARBA00022722"/>
    </source>
</evidence>
<dbReference type="NCBIfam" id="TIGR00255">
    <property type="entry name" value="YicC/YloC family endoribonuclease"/>
    <property type="match status" value="1"/>
</dbReference>
<dbReference type="RefSeq" id="WP_379088700.1">
    <property type="nucleotide sequence ID" value="NZ_JBHTJO010000001.1"/>
</dbReference>
<evidence type="ECO:0000259" key="7">
    <source>
        <dbReference type="Pfam" id="PF08340"/>
    </source>
</evidence>
<dbReference type="Pfam" id="PF03755">
    <property type="entry name" value="YicC-like_N"/>
    <property type="match status" value="1"/>
</dbReference>
<dbReference type="EC" id="3.1.-.-" evidence="8"/>
<comment type="caution">
    <text evidence="8">The sequence shown here is derived from an EMBL/GenBank/DDBJ whole genome shotgun (WGS) entry which is preliminary data.</text>
</comment>
<protein>
    <submittedName>
        <fullName evidence="8">YicC/YloC family endoribonuclease</fullName>
        <ecNumber evidence="8">3.1.-.-</ecNumber>
    </submittedName>
</protein>
<dbReference type="InterPro" id="IPR013527">
    <property type="entry name" value="YicC-like_N"/>
</dbReference>
<keyword evidence="2" id="KW-0540">Nuclease</keyword>
<keyword evidence="3" id="KW-0255">Endonuclease</keyword>
<dbReference type="Pfam" id="PF08340">
    <property type="entry name" value="YicC-like_C"/>
    <property type="match status" value="1"/>
</dbReference>
<dbReference type="InterPro" id="IPR013551">
    <property type="entry name" value="YicC-like_C"/>
</dbReference>
<reference evidence="9" key="1">
    <citation type="journal article" date="2019" name="Int. J. Syst. Evol. Microbiol.">
        <title>The Global Catalogue of Microorganisms (GCM) 10K type strain sequencing project: providing services to taxonomists for standard genome sequencing and annotation.</title>
        <authorList>
            <consortium name="The Broad Institute Genomics Platform"/>
            <consortium name="The Broad Institute Genome Sequencing Center for Infectious Disease"/>
            <person name="Wu L."/>
            <person name="Ma J."/>
        </authorList>
    </citation>
    <scope>NUCLEOTIDE SEQUENCE [LARGE SCALE GENOMIC DNA]</scope>
    <source>
        <strain evidence="9">CCUG 61697</strain>
    </source>
</reference>
<comment type="cofactor">
    <cofactor evidence="1">
        <name>a divalent metal cation</name>
        <dbReference type="ChEBI" id="CHEBI:60240"/>
    </cofactor>
</comment>
<keyword evidence="4 8" id="KW-0378">Hydrolase</keyword>
<gene>
    <name evidence="8" type="ORF">ACFQ2F_08775</name>
</gene>
<sequence length="295" mass="32084">MTVKSMTGFSASDGVHAETRWQWEGRSVNGRNLELRFRMPPGFDGLERDARQRCQDVLGRGNCSISLRIQREAITTEIRLNEASLRQALAVAKAASELAAMPPPTLDSLLAMRGVVETVDAQESDEARKVLEAALLAGLDQMLEGLAAARAAEGERLAAIVHGQLDEIAGLVEKITGAASRQPQVIADRLAEQIARLTEGDTALDPERLHQEAVLLASKADVQEELDRLRAHIGAARSLLEEPGPTGRKLEFLAQEFNREANTICSKANDIEVSHAGLALKSVIDQFREQVANIE</sequence>
<feature type="domain" description="Endoribonuclease YicC-like N-terminal" evidence="6">
    <location>
        <begin position="3"/>
        <end position="158"/>
    </location>
</feature>
<dbReference type="PANTHER" id="PTHR30636">
    <property type="entry name" value="UPF0701 PROTEIN YICC"/>
    <property type="match status" value="1"/>
</dbReference>
<evidence type="ECO:0000256" key="3">
    <source>
        <dbReference type="ARBA" id="ARBA00022759"/>
    </source>
</evidence>
<dbReference type="Proteomes" id="UP001597102">
    <property type="component" value="Unassembled WGS sequence"/>
</dbReference>
<evidence type="ECO:0000256" key="1">
    <source>
        <dbReference type="ARBA" id="ARBA00001968"/>
    </source>
</evidence>
<comment type="similarity">
    <text evidence="5">Belongs to the YicC/YloC family.</text>
</comment>
<keyword evidence="9" id="KW-1185">Reference proteome</keyword>
<dbReference type="InterPro" id="IPR005229">
    <property type="entry name" value="YicC/YloC-like"/>
</dbReference>
<evidence type="ECO:0000313" key="8">
    <source>
        <dbReference type="EMBL" id="MFD0987190.1"/>
    </source>
</evidence>
<feature type="domain" description="Endoribonuclease YicC-like C-terminal" evidence="7">
    <location>
        <begin position="180"/>
        <end position="295"/>
    </location>
</feature>
<name>A0ABW3JAL3_9HYPH</name>
<accession>A0ABW3JAL3</accession>
<proteinExistence type="inferred from homology"/>
<dbReference type="EMBL" id="JBHTJO010000001">
    <property type="protein sequence ID" value="MFD0987190.1"/>
    <property type="molecule type" value="Genomic_DNA"/>
</dbReference>